<sequence>MTVWEYTLTVLGTAVAGFDPAPMVIMAAALGAGVRRRHMVGSSLLLLGGTAAWGLTLTLVMGPRLQEVDWWHLIRQGSISARIELGLAVVVGGYAVWRALARRRARGAQAPEKKPATTLWALYATACVFVAIVVLDLPFDVHVAVASARPLTWAVVGWIVWALLSQLPLTLLVALTAVGRQERFSRIMRRAWDTVSPWVNLLVTWLLALAALLMALDSGAYLLAGHFLVR</sequence>
<proteinExistence type="predicted"/>
<evidence type="ECO:0000313" key="2">
    <source>
        <dbReference type="EMBL" id="QMS55978.1"/>
    </source>
</evidence>
<dbReference type="KEGG" id="kvr:CIB50_0000676"/>
<reference evidence="2" key="2">
    <citation type="submission" date="2020-07" db="EMBL/GenBank/DDBJ databases">
        <title>Genome of starter culture bacteria Kocuria salsicia reveals its technological properties and safety for usage in meat industry.</title>
        <authorList>
            <person name="Michael M."/>
            <person name="Konstantin K."/>
            <person name="Evgenii K."/>
            <person name="Galina S."/>
            <person name="Oksana K."/>
            <person name="Andrei L."/>
        </authorList>
    </citation>
    <scope>NUCLEOTIDE SEQUENCE [LARGE SCALE GENOMIC DNA]</scope>
    <source>
        <strain evidence="2">80</strain>
    </source>
</reference>
<keyword evidence="1" id="KW-1133">Transmembrane helix</keyword>
<organism evidence="2 3">
    <name type="scientific">Kocuria varians</name>
    <name type="common">Micrococcus varians</name>
    <dbReference type="NCBI Taxonomy" id="1272"/>
    <lineage>
        <taxon>Bacteria</taxon>
        <taxon>Bacillati</taxon>
        <taxon>Actinomycetota</taxon>
        <taxon>Actinomycetes</taxon>
        <taxon>Micrococcales</taxon>
        <taxon>Micrococcaceae</taxon>
        <taxon>Kocuria</taxon>
    </lineage>
</organism>
<feature type="transmembrane region" description="Helical" evidence="1">
    <location>
        <begin position="120"/>
        <end position="139"/>
    </location>
</feature>
<feature type="transmembrane region" description="Helical" evidence="1">
    <location>
        <begin position="44"/>
        <end position="61"/>
    </location>
</feature>
<name>A0A7D7Q393_KOCVA</name>
<keyword evidence="1" id="KW-0472">Membrane</keyword>
<evidence type="ECO:0000256" key="1">
    <source>
        <dbReference type="SAM" id="Phobius"/>
    </source>
</evidence>
<dbReference type="Proteomes" id="UP000216825">
    <property type="component" value="Chromosome"/>
</dbReference>
<keyword evidence="3" id="KW-1185">Reference proteome</keyword>
<feature type="transmembrane region" description="Helical" evidence="1">
    <location>
        <begin position="6"/>
        <end position="32"/>
    </location>
</feature>
<feature type="transmembrane region" description="Helical" evidence="1">
    <location>
        <begin position="199"/>
        <end position="224"/>
    </location>
</feature>
<keyword evidence="1" id="KW-0812">Transmembrane</keyword>
<reference evidence="2" key="1">
    <citation type="submission" date="2017-08" db="EMBL/GenBank/DDBJ databases">
        <authorList>
            <person name="Minaev M."/>
            <person name="Kurbakov K.A."/>
            <person name="Solodovnikova G.I."/>
            <person name="Kuznetsova O.A."/>
            <person name="Lisitsyn A.B."/>
        </authorList>
    </citation>
    <scope>NUCLEOTIDE SEQUENCE</scope>
    <source>
        <strain evidence="2">80</strain>
    </source>
</reference>
<evidence type="ECO:0000313" key="3">
    <source>
        <dbReference type="Proteomes" id="UP000216825"/>
    </source>
</evidence>
<feature type="transmembrane region" description="Helical" evidence="1">
    <location>
        <begin position="151"/>
        <end position="178"/>
    </location>
</feature>
<feature type="transmembrane region" description="Helical" evidence="1">
    <location>
        <begin position="81"/>
        <end position="100"/>
    </location>
</feature>
<dbReference type="RefSeq" id="WP_055086144.1">
    <property type="nucleotide sequence ID" value="NZ_CP059343.1"/>
</dbReference>
<protein>
    <submittedName>
        <fullName evidence="2">Uncharacterized protein</fullName>
    </submittedName>
</protein>
<dbReference type="EMBL" id="CP059343">
    <property type="protein sequence ID" value="QMS55978.1"/>
    <property type="molecule type" value="Genomic_DNA"/>
</dbReference>
<dbReference type="AlphaFoldDB" id="A0A7D7Q393"/>
<gene>
    <name evidence="2" type="ORF">CIB50_0000676</name>
</gene>
<accession>A0A7D7Q393</accession>